<protein>
    <submittedName>
        <fullName evidence="1">Uncharacterized protein</fullName>
    </submittedName>
</protein>
<name>A0A0E9VHC4_ANGAN</name>
<accession>A0A0E9VHC4</accession>
<proteinExistence type="predicted"/>
<dbReference type="AlphaFoldDB" id="A0A0E9VHC4"/>
<evidence type="ECO:0000313" key="1">
    <source>
        <dbReference type="EMBL" id="JAH77472.1"/>
    </source>
</evidence>
<dbReference type="EMBL" id="GBXM01031105">
    <property type="protein sequence ID" value="JAH77472.1"/>
    <property type="molecule type" value="Transcribed_RNA"/>
</dbReference>
<sequence length="68" mass="7839">MPMMGKLIPAGTSSHRGGKQYNWVSALGSYQLLQYVTTYAHYQRLRKCVSRRMIAEEALEQIFDRDSV</sequence>
<organism evidence="1">
    <name type="scientific">Anguilla anguilla</name>
    <name type="common">European freshwater eel</name>
    <name type="synonym">Muraena anguilla</name>
    <dbReference type="NCBI Taxonomy" id="7936"/>
    <lineage>
        <taxon>Eukaryota</taxon>
        <taxon>Metazoa</taxon>
        <taxon>Chordata</taxon>
        <taxon>Craniata</taxon>
        <taxon>Vertebrata</taxon>
        <taxon>Euteleostomi</taxon>
        <taxon>Actinopterygii</taxon>
        <taxon>Neopterygii</taxon>
        <taxon>Teleostei</taxon>
        <taxon>Anguilliformes</taxon>
        <taxon>Anguillidae</taxon>
        <taxon>Anguilla</taxon>
    </lineage>
</organism>
<reference evidence="1" key="2">
    <citation type="journal article" date="2015" name="Fish Shellfish Immunol.">
        <title>Early steps in the European eel (Anguilla anguilla)-Vibrio vulnificus interaction in the gills: Role of the RtxA13 toxin.</title>
        <authorList>
            <person name="Callol A."/>
            <person name="Pajuelo D."/>
            <person name="Ebbesson L."/>
            <person name="Teles M."/>
            <person name="MacKenzie S."/>
            <person name="Amaro C."/>
        </authorList>
    </citation>
    <scope>NUCLEOTIDE SEQUENCE</scope>
</reference>
<reference evidence="1" key="1">
    <citation type="submission" date="2014-11" db="EMBL/GenBank/DDBJ databases">
        <authorList>
            <person name="Amaro Gonzalez C."/>
        </authorList>
    </citation>
    <scope>NUCLEOTIDE SEQUENCE</scope>
</reference>